<dbReference type="InterPro" id="IPR038765">
    <property type="entry name" value="Papain-like_cys_pep_sf"/>
</dbReference>
<proteinExistence type="predicted"/>
<accession>A0A3P3YHC5</accession>
<keyword evidence="3" id="KW-0496">Mitochondrion</keyword>
<protein>
    <recommendedName>
        <fullName evidence="5">USP domain-containing protein</fullName>
    </recommendedName>
</protein>
<dbReference type="PROSITE" id="PS50235">
    <property type="entry name" value="USP_3"/>
    <property type="match status" value="1"/>
</dbReference>
<gene>
    <name evidence="3" type="ORF">PLBR_LOCUS6801</name>
</gene>
<name>A0A3P3YHC5_PLABS</name>
<evidence type="ECO:0000259" key="2">
    <source>
        <dbReference type="PROSITE" id="PS50235"/>
    </source>
</evidence>
<dbReference type="Gene3D" id="3.90.70.10">
    <property type="entry name" value="Cysteine proteinases"/>
    <property type="match status" value="1"/>
</dbReference>
<dbReference type="AlphaFoldDB" id="A0A3P3YHC5"/>
<dbReference type="Proteomes" id="UP000290189">
    <property type="component" value="Unassembled WGS sequence"/>
</dbReference>
<dbReference type="InterPro" id="IPR018200">
    <property type="entry name" value="USP_CS"/>
</dbReference>
<dbReference type="InterPro" id="IPR050164">
    <property type="entry name" value="Peptidase_C19"/>
</dbReference>
<dbReference type="Gene3D" id="1.10.238.10">
    <property type="entry name" value="EF-hand"/>
    <property type="match status" value="1"/>
</dbReference>
<dbReference type="GO" id="GO:0016579">
    <property type="term" value="P:protein deubiquitination"/>
    <property type="evidence" value="ECO:0007669"/>
    <property type="project" value="InterPro"/>
</dbReference>
<dbReference type="Pfam" id="PF00443">
    <property type="entry name" value="UCH"/>
    <property type="match status" value="1"/>
</dbReference>
<evidence type="ECO:0000313" key="3">
    <source>
        <dbReference type="EMBL" id="SPQ99586.1"/>
    </source>
</evidence>
<sequence length="840" mass="93211">MADAAKLRLLLQAARRPDLIASIRNAIPKQFSPDTLRAILDDTFLGQLLPAGLCDPNAQLSFVQLRLVLPYASPDYNALHAAMVNVIFASPEIPPVSVQVAVLLLPTEALPLHVQFRCDVLVCWLAALEDKPSCDYTATLIVKAITYCWLGAPEFELVTLETVFGLLAGSPISPSLADRSPSSRLQALIPYAHVSQDAANSFMLKCRSGLTDLQLSTALQRILQWKPAPGTTSFILTMLKAYVAAGKRSLVLAASRQCIGQILSRSDADPEECWQVARRLLLGYQHASDLFLDALPLLYERVGPDSSLSEASRTEIVDAVRCLMHRFASSGHAFGRFSDRFHGDRSSTVSTDLLREFSWTSVDTKPSLVVGNTLPRVVNPSGLSGLRNLGHTCYMASYLQMLFMSDDFRRRVLASSGGPPITAALRDILGQLTRAAVGEVVPRALMNAISDERFVTGQEADVSEFGLFLHDTIEKSLPTDDETSFGGQMATLLTCDACGISRLLREEPFVELPLAMRGRQSLEHLLGEHFTGTRFDGDNAVLCEGCGVRSSGVTKATLKTCRRFLPFCFKRFTFDTSTMSRKKVFDPVTFPTVLPLGSHVYALYAVIVHSGSRAESGHYYTVARHSDEAVAVTQSAMSNGLKGQQLEHACRQGNWFHFNDSIVSSVGFSFFDRLANDWPLDTPYVCAYVRVKTDRYLRIALGIRLNIHMAVFPQLTRRQIKELRIVFRQFDRRRVDHVSLADLEKAVKRLGLQYNFAFIRDMFAFATRGHDNHLMRGSITFEDWVEATHCRFEDMRAALSTIGTTPPRAPIERYQENGTPVDPGGLIGGLFRLKKKSTWK</sequence>
<feature type="domain" description="EF-hand" evidence="1">
    <location>
        <begin position="718"/>
        <end position="753"/>
    </location>
</feature>
<reference evidence="3 4" key="1">
    <citation type="submission" date="2018-03" db="EMBL/GenBank/DDBJ databases">
        <authorList>
            <person name="Fogelqvist J."/>
        </authorList>
    </citation>
    <scope>NUCLEOTIDE SEQUENCE [LARGE SCALE GENOMIC DNA]</scope>
</reference>
<evidence type="ECO:0000313" key="4">
    <source>
        <dbReference type="Proteomes" id="UP000290189"/>
    </source>
</evidence>
<dbReference type="InterPro" id="IPR011992">
    <property type="entry name" value="EF-hand-dom_pair"/>
</dbReference>
<dbReference type="PANTHER" id="PTHR24006">
    <property type="entry name" value="UBIQUITIN CARBOXYL-TERMINAL HYDROLASE"/>
    <property type="match status" value="1"/>
</dbReference>
<dbReference type="PANTHER" id="PTHR24006:SF908">
    <property type="entry name" value="DEUBIQUITINATING APOPTOTIC INHIBITOR, ISOFORM A"/>
    <property type="match status" value="1"/>
</dbReference>
<dbReference type="GO" id="GO:0005634">
    <property type="term" value="C:nucleus"/>
    <property type="evidence" value="ECO:0007669"/>
    <property type="project" value="TreeGrafter"/>
</dbReference>
<feature type="domain" description="USP" evidence="2">
    <location>
        <begin position="384"/>
        <end position="691"/>
    </location>
</feature>
<dbReference type="InterPro" id="IPR001394">
    <property type="entry name" value="Peptidase_C19_UCH"/>
</dbReference>
<organism evidence="3 4">
    <name type="scientific">Plasmodiophora brassicae</name>
    <name type="common">Clubroot disease agent</name>
    <dbReference type="NCBI Taxonomy" id="37360"/>
    <lineage>
        <taxon>Eukaryota</taxon>
        <taxon>Sar</taxon>
        <taxon>Rhizaria</taxon>
        <taxon>Endomyxa</taxon>
        <taxon>Phytomyxea</taxon>
        <taxon>Plasmodiophorida</taxon>
        <taxon>Plasmodiophoridae</taxon>
        <taxon>Plasmodiophora</taxon>
    </lineage>
</organism>
<dbReference type="PROSITE" id="PS00973">
    <property type="entry name" value="USP_2"/>
    <property type="match status" value="1"/>
</dbReference>
<dbReference type="EMBL" id="OVEO01000012">
    <property type="protein sequence ID" value="SPQ99586.1"/>
    <property type="molecule type" value="Genomic_DNA"/>
</dbReference>
<evidence type="ECO:0000259" key="1">
    <source>
        <dbReference type="PROSITE" id="PS50222"/>
    </source>
</evidence>
<dbReference type="PROSITE" id="PS50222">
    <property type="entry name" value="EF_HAND_2"/>
    <property type="match status" value="1"/>
</dbReference>
<dbReference type="GO" id="GO:0005829">
    <property type="term" value="C:cytosol"/>
    <property type="evidence" value="ECO:0007669"/>
    <property type="project" value="TreeGrafter"/>
</dbReference>
<evidence type="ECO:0008006" key="5">
    <source>
        <dbReference type="Google" id="ProtNLM"/>
    </source>
</evidence>
<dbReference type="SUPFAM" id="SSF47473">
    <property type="entry name" value="EF-hand"/>
    <property type="match status" value="1"/>
</dbReference>
<dbReference type="InterPro" id="IPR002048">
    <property type="entry name" value="EF_hand_dom"/>
</dbReference>
<geneLocation type="mitochondrion" evidence="3"/>
<dbReference type="InterPro" id="IPR028889">
    <property type="entry name" value="USP"/>
</dbReference>
<dbReference type="SUPFAM" id="SSF54001">
    <property type="entry name" value="Cysteine proteinases"/>
    <property type="match status" value="1"/>
</dbReference>
<dbReference type="GO" id="GO:0004843">
    <property type="term" value="F:cysteine-type deubiquitinase activity"/>
    <property type="evidence" value="ECO:0007669"/>
    <property type="project" value="InterPro"/>
</dbReference>
<dbReference type="GO" id="GO:0005509">
    <property type="term" value="F:calcium ion binding"/>
    <property type="evidence" value="ECO:0007669"/>
    <property type="project" value="InterPro"/>
</dbReference>